<evidence type="ECO:0000313" key="1">
    <source>
        <dbReference type="EMBL" id="KAF2471242.1"/>
    </source>
</evidence>
<dbReference type="EMBL" id="MU003505">
    <property type="protein sequence ID" value="KAF2471242.1"/>
    <property type="molecule type" value="Genomic_DNA"/>
</dbReference>
<sequence>MYIEAHVAVRHRIGKWLDAPIGSCLEKSVLLISLARRSVDFPQYSTDLKICCCVGYLVISTLVLIESLDDTKAIETYIFTASGEVENEYLLAWVSKSPSGPLGNFVFTSVKALDQTTGLCTTFSVLLNSTRTFWFGLNGTNLLTVDPETITVATMMPITISIQVRNSNDSRLFTTSKFWSAFSNFGHAFKEALLSRYEKPPIVLRKYGPVSDPAPLDEVPLKDRIAHSSFPKLLDIYDPILMTKLFLRKLVAFLCGSEDFLCGNEKDGEIWYGIVRIRIASLALEGIIGRTERLCLNEGLELISMVDPLKVGKALVLYCGRNKHAISLSNNVRLRIQIATGQVLYPADGKKAIG</sequence>
<accession>A0ACB6QWQ2</accession>
<organism evidence="1 2">
    <name type="scientific">Lindgomyces ingoldianus</name>
    <dbReference type="NCBI Taxonomy" id="673940"/>
    <lineage>
        <taxon>Eukaryota</taxon>
        <taxon>Fungi</taxon>
        <taxon>Dikarya</taxon>
        <taxon>Ascomycota</taxon>
        <taxon>Pezizomycotina</taxon>
        <taxon>Dothideomycetes</taxon>
        <taxon>Pleosporomycetidae</taxon>
        <taxon>Pleosporales</taxon>
        <taxon>Lindgomycetaceae</taxon>
        <taxon>Lindgomyces</taxon>
    </lineage>
</organism>
<proteinExistence type="predicted"/>
<dbReference type="Proteomes" id="UP000799755">
    <property type="component" value="Unassembled WGS sequence"/>
</dbReference>
<comment type="caution">
    <text evidence="1">The sequence shown here is derived from an EMBL/GenBank/DDBJ whole genome shotgun (WGS) entry which is preliminary data.</text>
</comment>
<gene>
    <name evidence="1" type="ORF">BDR25DRAFT_354498</name>
</gene>
<evidence type="ECO:0000313" key="2">
    <source>
        <dbReference type="Proteomes" id="UP000799755"/>
    </source>
</evidence>
<name>A0ACB6QWQ2_9PLEO</name>
<keyword evidence="2" id="KW-1185">Reference proteome</keyword>
<protein>
    <submittedName>
        <fullName evidence="1">Uncharacterized protein</fullName>
    </submittedName>
</protein>
<reference evidence="1" key="1">
    <citation type="journal article" date="2020" name="Stud. Mycol.">
        <title>101 Dothideomycetes genomes: a test case for predicting lifestyles and emergence of pathogens.</title>
        <authorList>
            <person name="Haridas S."/>
            <person name="Albert R."/>
            <person name="Binder M."/>
            <person name="Bloem J."/>
            <person name="Labutti K."/>
            <person name="Salamov A."/>
            <person name="Andreopoulos B."/>
            <person name="Baker S."/>
            <person name="Barry K."/>
            <person name="Bills G."/>
            <person name="Bluhm B."/>
            <person name="Cannon C."/>
            <person name="Castanera R."/>
            <person name="Culley D."/>
            <person name="Daum C."/>
            <person name="Ezra D."/>
            <person name="Gonzalez J."/>
            <person name="Henrissat B."/>
            <person name="Kuo A."/>
            <person name="Liang C."/>
            <person name="Lipzen A."/>
            <person name="Lutzoni F."/>
            <person name="Magnuson J."/>
            <person name="Mondo S."/>
            <person name="Nolan M."/>
            <person name="Ohm R."/>
            <person name="Pangilinan J."/>
            <person name="Park H.-J."/>
            <person name="Ramirez L."/>
            <person name="Alfaro M."/>
            <person name="Sun H."/>
            <person name="Tritt A."/>
            <person name="Yoshinaga Y."/>
            <person name="Zwiers L.-H."/>
            <person name="Turgeon B."/>
            <person name="Goodwin S."/>
            <person name="Spatafora J."/>
            <person name="Crous P."/>
            <person name="Grigoriev I."/>
        </authorList>
    </citation>
    <scope>NUCLEOTIDE SEQUENCE</scope>
    <source>
        <strain evidence="1">ATCC 200398</strain>
    </source>
</reference>